<name>A0A1G9V3G5_9FIRM</name>
<dbReference type="RefSeq" id="WP_092637757.1">
    <property type="nucleotide sequence ID" value="NZ_FNID01000003.1"/>
</dbReference>
<dbReference type="InterPro" id="IPR012338">
    <property type="entry name" value="Beta-lactam/transpept-like"/>
</dbReference>
<keyword evidence="10" id="KW-1133">Transmembrane helix</keyword>
<dbReference type="AlphaFoldDB" id="A0A1G9V3G5"/>
<dbReference type="GO" id="GO:0009252">
    <property type="term" value="P:peptidoglycan biosynthetic process"/>
    <property type="evidence" value="ECO:0007669"/>
    <property type="project" value="UniProtKB-KW"/>
</dbReference>
<keyword evidence="10" id="KW-0812">Transmembrane</keyword>
<dbReference type="OrthoDB" id="9791132at2"/>
<reference evidence="12 13" key="1">
    <citation type="submission" date="2016-10" db="EMBL/GenBank/DDBJ databases">
        <authorList>
            <person name="de Groot N.N."/>
        </authorList>
    </citation>
    <scope>NUCLEOTIDE SEQUENCE [LARGE SCALE GENOMIC DNA]</scope>
    <source>
        <strain evidence="12 13">CGMCC 1.5012</strain>
    </source>
</reference>
<dbReference type="Proteomes" id="UP000199182">
    <property type="component" value="Unassembled WGS sequence"/>
</dbReference>
<feature type="binding site" evidence="8">
    <location>
        <position position="232"/>
    </location>
    <ligand>
        <name>substrate</name>
    </ligand>
</feature>
<protein>
    <submittedName>
        <fullName evidence="12">D-alanyl-D-alanine carboxypeptidase/D-alanyl-D-alanine carboxypeptidase (Penicillin-binding protein 5/6)</fullName>
    </submittedName>
</protein>
<evidence type="ECO:0000256" key="6">
    <source>
        <dbReference type="ARBA" id="ARBA00023316"/>
    </source>
</evidence>
<feature type="active site" description="Proton acceptor" evidence="7">
    <location>
        <position position="65"/>
    </location>
</feature>
<proteinExistence type="inferred from homology"/>
<dbReference type="PANTHER" id="PTHR21581">
    <property type="entry name" value="D-ALANYL-D-ALANINE CARBOXYPEPTIDASE"/>
    <property type="match status" value="1"/>
</dbReference>
<comment type="similarity">
    <text evidence="1 9">Belongs to the peptidase S11 family.</text>
</comment>
<keyword evidence="2" id="KW-0732">Signal</keyword>
<evidence type="ECO:0000256" key="7">
    <source>
        <dbReference type="PIRSR" id="PIRSR618044-1"/>
    </source>
</evidence>
<evidence type="ECO:0000256" key="4">
    <source>
        <dbReference type="ARBA" id="ARBA00022960"/>
    </source>
</evidence>
<dbReference type="EMBL" id="FNID01000003">
    <property type="protein sequence ID" value="SDM66761.1"/>
    <property type="molecule type" value="Genomic_DNA"/>
</dbReference>
<evidence type="ECO:0000259" key="11">
    <source>
        <dbReference type="Pfam" id="PF00768"/>
    </source>
</evidence>
<dbReference type="GO" id="GO:0008360">
    <property type="term" value="P:regulation of cell shape"/>
    <property type="evidence" value="ECO:0007669"/>
    <property type="project" value="UniProtKB-KW"/>
</dbReference>
<accession>A0A1G9V3G5</accession>
<evidence type="ECO:0000313" key="12">
    <source>
        <dbReference type="EMBL" id="SDM66761.1"/>
    </source>
</evidence>
<dbReference type="STRING" id="258515.SAMN05192585_10343"/>
<dbReference type="Gene3D" id="3.40.710.10">
    <property type="entry name" value="DD-peptidase/beta-lactamase superfamily"/>
    <property type="match status" value="1"/>
</dbReference>
<keyword evidence="10" id="KW-0472">Membrane</keyword>
<dbReference type="SUPFAM" id="SSF56601">
    <property type="entry name" value="beta-lactamase/transpeptidase-like"/>
    <property type="match status" value="1"/>
</dbReference>
<feature type="domain" description="Peptidase S11 D-alanyl-D-alanine carboxypeptidase A N-terminal" evidence="11">
    <location>
        <begin position="33"/>
        <end position="262"/>
    </location>
</feature>
<dbReference type="InterPro" id="IPR018044">
    <property type="entry name" value="Peptidase_S11"/>
</dbReference>
<feature type="transmembrane region" description="Helical" evidence="10">
    <location>
        <begin position="404"/>
        <end position="430"/>
    </location>
</feature>
<keyword evidence="12" id="KW-0645">Protease</keyword>
<dbReference type="Pfam" id="PF00768">
    <property type="entry name" value="Peptidase_S11"/>
    <property type="match status" value="1"/>
</dbReference>
<keyword evidence="5" id="KW-0573">Peptidoglycan synthesis</keyword>
<keyword evidence="13" id="KW-1185">Reference proteome</keyword>
<dbReference type="GO" id="GO:0009002">
    <property type="term" value="F:serine-type D-Ala-D-Ala carboxypeptidase activity"/>
    <property type="evidence" value="ECO:0007669"/>
    <property type="project" value="InterPro"/>
</dbReference>
<keyword evidence="4" id="KW-0133">Cell shape</keyword>
<evidence type="ECO:0000256" key="1">
    <source>
        <dbReference type="ARBA" id="ARBA00007164"/>
    </source>
</evidence>
<evidence type="ECO:0000256" key="10">
    <source>
        <dbReference type="SAM" id="Phobius"/>
    </source>
</evidence>
<dbReference type="GO" id="GO:0071555">
    <property type="term" value="P:cell wall organization"/>
    <property type="evidence" value="ECO:0007669"/>
    <property type="project" value="UniProtKB-KW"/>
</dbReference>
<feature type="active site" description="Acyl-ester intermediate" evidence="7">
    <location>
        <position position="62"/>
    </location>
</feature>
<evidence type="ECO:0000256" key="8">
    <source>
        <dbReference type="PIRSR" id="PIRSR618044-2"/>
    </source>
</evidence>
<dbReference type="PANTHER" id="PTHR21581:SF6">
    <property type="entry name" value="TRAFFICKING PROTEIN PARTICLE COMPLEX SUBUNIT 12"/>
    <property type="match status" value="1"/>
</dbReference>
<evidence type="ECO:0000256" key="5">
    <source>
        <dbReference type="ARBA" id="ARBA00022984"/>
    </source>
</evidence>
<dbReference type="InterPro" id="IPR001967">
    <property type="entry name" value="Peptidase_S11_N"/>
</dbReference>
<dbReference type="GO" id="GO:0006508">
    <property type="term" value="P:proteolysis"/>
    <property type="evidence" value="ECO:0007669"/>
    <property type="project" value="InterPro"/>
</dbReference>
<dbReference type="PRINTS" id="PR00725">
    <property type="entry name" value="DADACBPTASE1"/>
</dbReference>
<sequence>MKRITATLITILIMLTLCPALYALPLEAPDFSAYSDAYVVVDAQTGEVLAEKNMNKREYPASITKIMTIALALERANLDDKLTMSEQAVNSVARSASHIALSPGEVITLRDAIMGALLPSANDAANGIAEYIGGSLEMFPVMMNAKAEKVGALNTHFVNANGLEDENHYTTAYDMAMITKYALTVKNFREVFGTTEYYMNPTNTQPEQRHFGTQHHMIVTSTYQYDGAWGGKLGWTNQANHTAVTVAKRGDIELICVVMNSKNKWEKYKDTKKLFDYCFNNLQKVTVPAGTVKGKTIPITDGKNEVGSATVSGISQEYGILVPKDVTAADVEVSVNTKKSYTKGEKIAPEAVFSFKGADGSKQTLLTVPLECKIETDQAAQTAVANETKMYDSAPKSSFTPQQMVFTAIGFVVGGAAVLFVLFLITRVLVQRYYRKKRRRAFSSSPYIKRL</sequence>
<evidence type="ECO:0000256" key="9">
    <source>
        <dbReference type="RuleBase" id="RU004016"/>
    </source>
</evidence>
<keyword evidence="3" id="KW-0378">Hydrolase</keyword>
<evidence type="ECO:0000256" key="3">
    <source>
        <dbReference type="ARBA" id="ARBA00022801"/>
    </source>
</evidence>
<keyword evidence="6" id="KW-0961">Cell wall biogenesis/degradation</keyword>
<gene>
    <name evidence="12" type="ORF">SAMN05192585_10343</name>
</gene>
<feature type="active site" evidence="7">
    <location>
        <position position="120"/>
    </location>
</feature>
<evidence type="ECO:0000256" key="2">
    <source>
        <dbReference type="ARBA" id="ARBA00022729"/>
    </source>
</evidence>
<organism evidence="12 13">
    <name type="scientific">Acetanaerobacterium elongatum</name>
    <dbReference type="NCBI Taxonomy" id="258515"/>
    <lineage>
        <taxon>Bacteria</taxon>
        <taxon>Bacillati</taxon>
        <taxon>Bacillota</taxon>
        <taxon>Clostridia</taxon>
        <taxon>Eubacteriales</taxon>
        <taxon>Oscillospiraceae</taxon>
        <taxon>Acetanaerobacterium</taxon>
    </lineage>
</organism>
<keyword evidence="12" id="KW-0121">Carboxypeptidase</keyword>
<evidence type="ECO:0000313" key="13">
    <source>
        <dbReference type="Proteomes" id="UP000199182"/>
    </source>
</evidence>